<keyword evidence="3" id="KW-1185">Reference proteome</keyword>
<evidence type="ECO:0000256" key="1">
    <source>
        <dbReference type="SAM" id="MobiDB-lite"/>
    </source>
</evidence>
<comment type="caution">
    <text evidence="2">The sequence shown here is derived from an EMBL/GenBank/DDBJ whole genome shotgun (WGS) entry which is preliminary data.</text>
</comment>
<sequence length="162" mass="18618">IDAEAVTAKERMKIRGNLPKTKKDGDVLITKINLALPQTLTDCGKREKNNERKEGGDEIKKWGLVTQQDFDSGMIKDDFELIDVWMLWQCYEEEIPETEKEMHQYIDGRQDQPSNAALRDAADEAENPLNRPKTRPEKKILKGLPRAVARTKCVRVLNRVDN</sequence>
<feature type="non-terminal residue" evidence="2">
    <location>
        <position position="1"/>
    </location>
</feature>
<protein>
    <submittedName>
        <fullName evidence="2">Uncharacterized protein</fullName>
    </submittedName>
</protein>
<reference evidence="2 3" key="1">
    <citation type="journal article" date="2023" name="Nucleic Acids Res.">
        <title>The hologenome of Daphnia magna reveals possible DNA methylation and microbiome-mediated evolution of the host genome.</title>
        <authorList>
            <person name="Chaturvedi A."/>
            <person name="Li X."/>
            <person name="Dhandapani V."/>
            <person name="Marshall H."/>
            <person name="Kissane S."/>
            <person name="Cuenca-Cambronero M."/>
            <person name="Asole G."/>
            <person name="Calvet F."/>
            <person name="Ruiz-Romero M."/>
            <person name="Marangio P."/>
            <person name="Guigo R."/>
            <person name="Rago D."/>
            <person name="Mirbahai L."/>
            <person name="Eastwood N."/>
            <person name="Colbourne J.K."/>
            <person name="Zhou J."/>
            <person name="Mallon E."/>
            <person name="Orsini L."/>
        </authorList>
    </citation>
    <scope>NUCLEOTIDE SEQUENCE [LARGE SCALE GENOMIC DNA]</scope>
    <source>
        <strain evidence="2">LRV0_1</strain>
    </source>
</reference>
<evidence type="ECO:0000313" key="2">
    <source>
        <dbReference type="EMBL" id="KAK4005813.1"/>
    </source>
</evidence>
<proteinExistence type="predicted"/>
<gene>
    <name evidence="2" type="ORF">OUZ56_010937</name>
</gene>
<name>A0ABQ9YYT8_9CRUS</name>
<dbReference type="Proteomes" id="UP001234178">
    <property type="component" value="Unassembled WGS sequence"/>
</dbReference>
<accession>A0ABQ9YYT8</accession>
<organism evidence="2 3">
    <name type="scientific">Daphnia magna</name>
    <dbReference type="NCBI Taxonomy" id="35525"/>
    <lineage>
        <taxon>Eukaryota</taxon>
        <taxon>Metazoa</taxon>
        <taxon>Ecdysozoa</taxon>
        <taxon>Arthropoda</taxon>
        <taxon>Crustacea</taxon>
        <taxon>Branchiopoda</taxon>
        <taxon>Diplostraca</taxon>
        <taxon>Cladocera</taxon>
        <taxon>Anomopoda</taxon>
        <taxon>Daphniidae</taxon>
        <taxon>Daphnia</taxon>
    </lineage>
</organism>
<feature type="region of interest" description="Disordered" evidence="1">
    <location>
        <begin position="116"/>
        <end position="142"/>
    </location>
</feature>
<evidence type="ECO:0000313" key="3">
    <source>
        <dbReference type="Proteomes" id="UP001234178"/>
    </source>
</evidence>
<dbReference type="EMBL" id="JAOYFB010000002">
    <property type="protein sequence ID" value="KAK4005813.1"/>
    <property type="molecule type" value="Genomic_DNA"/>
</dbReference>